<dbReference type="InterPro" id="IPR011010">
    <property type="entry name" value="DNA_brk_join_enz"/>
</dbReference>
<dbReference type="EMBL" id="KY303941">
    <property type="protein sequence ID" value="ARO46218.1"/>
    <property type="molecule type" value="Genomic_DNA"/>
</dbReference>
<feature type="domain" description="Tyr recombinase" evidence="6">
    <location>
        <begin position="167"/>
        <end position="356"/>
    </location>
</feature>
<accession>A0A1W6QXU6</accession>
<dbReference type="PANTHER" id="PTHR30349:SF41">
    <property type="entry name" value="INTEGRASE_RECOMBINASE PROTEIN MJ0367-RELATED"/>
    <property type="match status" value="1"/>
</dbReference>
<dbReference type="RefSeq" id="WP_172689712.1">
    <property type="nucleotide sequence ID" value="NZ_JAHHER010000071.1"/>
</dbReference>
<dbReference type="InterPro" id="IPR013762">
    <property type="entry name" value="Integrase-like_cat_sf"/>
</dbReference>
<evidence type="ECO:0000256" key="2">
    <source>
        <dbReference type="ARBA" id="ARBA00022908"/>
    </source>
</evidence>
<geneLocation type="plasmid" evidence="8">
    <name>pGTC3</name>
</geneLocation>
<dbReference type="PANTHER" id="PTHR30349">
    <property type="entry name" value="PHAGE INTEGRASE-RELATED"/>
    <property type="match status" value="1"/>
</dbReference>
<dbReference type="Pfam" id="PF00589">
    <property type="entry name" value="Phage_integrase"/>
    <property type="match status" value="1"/>
</dbReference>
<dbReference type="InterPro" id="IPR050090">
    <property type="entry name" value="Tyrosine_recombinase_XerCD"/>
</dbReference>
<reference evidence="8" key="1">
    <citation type="submission" date="2016-12" db="EMBL/GenBank/DDBJ databases">
        <title>Characterization of a Plasmid Isolated from Enterococcus faecalis found in the Fecal Material of a Blue Whale.</title>
        <authorList>
            <person name="McLaughlin R."/>
        </authorList>
    </citation>
    <scope>NUCLEOTIDE SEQUENCE</scope>
    <source>
        <strain evidence="8">3</strain>
        <plasmid evidence="8">pGTC3</plasmid>
    </source>
</reference>
<dbReference type="GO" id="GO:0003677">
    <property type="term" value="F:DNA binding"/>
    <property type="evidence" value="ECO:0007669"/>
    <property type="project" value="UniProtKB-UniRule"/>
</dbReference>
<keyword evidence="3 5" id="KW-0238">DNA-binding</keyword>
<dbReference type="AlphaFoldDB" id="A0A1W6QXU6"/>
<sequence>MKVQEVILSNGEKRYLVINDSQQPIKPIMLFMKYLDSIQRSPNTQRAYCFGLRDFFVYLSLTEIHYKSVTIKVIANFLAWLVNPTLEETIPYLSPPNPKTERTINLRITAVMSFYKFLYQFDYIDQDLAHKAYEDVKGVKKYKDFLYHINRSKVLSKSIFKLKEPRKKIKIIPDNIIKSAFEATTNIRDLFLLSLLFESGLRIGEVLSIYKEDIVFDLIDGHRIRLVNRENNQNGARLKTGSREIYISSDLINLFDEYMYFISDFDKSEFLFIKIKGVSKGLPMEYRDVISLFKRLEKKIDYRLHAHQYRHTHATKYYEKTKDIKSVQERLGHKQIQTTMNLYLHPSNEEIRLQWEKAKGAFRMEKK</sequence>
<comment type="similarity">
    <text evidence="1">Belongs to the 'phage' integrase family.</text>
</comment>
<feature type="domain" description="Core-binding (CB)" evidence="7">
    <location>
        <begin position="22"/>
        <end position="119"/>
    </location>
</feature>
<dbReference type="Gene3D" id="1.10.443.10">
    <property type="entry name" value="Intergrase catalytic core"/>
    <property type="match status" value="1"/>
</dbReference>
<dbReference type="GO" id="GO:0015074">
    <property type="term" value="P:DNA integration"/>
    <property type="evidence" value="ECO:0007669"/>
    <property type="project" value="UniProtKB-KW"/>
</dbReference>
<protein>
    <submittedName>
        <fullName evidence="8">Transposase</fullName>
    </submittedName>
</protein>
<keyword evidence="4" id="KW-0233">DNA recombination</keyword>
<dbReference type="PROSITE" id="PS51898">
    <property type="entry name" value="TYR_RECOMBINASE"/>
    <property type="match status" value="1"/>
</dbReference>
<dbReference type="Gene3D" id="1.10.150.130">
    <property type="match status" value="1"/>
</dbReference>
<evidence type="ECO:0000256" key="3">
    <source>
        <dbReference type="ARBA" id="ARBA00023125"/>
    </source>
</evidence>
<dbReference type="SUPFAM" id="SSF56349">
    <property type="entry name" value="DNA breaking-rejoining enzymes"/>
    <property type="match status" value="1"/>
</dbReference>
<keyword evidence="8" id="KW-0614">Plasmid</keyword>
<keyword evidence="2" id="KW-0229">DNA integration</keyword>
<name>A0A1W6QXU6_ENTFL</name>
<evidence type="ECO:0000313" key="8">
    <source>
        <dbReference type="EMBL" id="ARO46218.1"/>
    </source>
</evidence>
<evidence type="ECO:0000259" key="6">
    <source>
        <dbReference type="PROSITE" id="PS51898"/>
    </source>
</evidence>
<evidence type="ECO:0000256" key="5">
    <source>
        <dbReference type="PROSITE-ProRule" id="PRU01248"/>
    </source>
</evidence>
<dbReference type="GO" id="GO:0006310">
    <property type="term" value="P:DNA recombination"/>
    <property type="evidence" value="ECO:0007669"/>
    <property type="project" value="UniProtKB-KW"/>
</dbReference>
<evidence type="ECO:0000256" key="4">
    <source>
        <dbReference type="ARBA" id="ARBA00023172"/>
    </source>
</evidence>
<dbReference type="InterPro" id="IPR002104">
    <property type="entry name" value="Integrase_catalytic"/>
</dbReference>
<dbReference type="InterPro" id="IPR044068">
    <property type="entry name" value="CB"/>
</dbReference>
<evidence type="ECO:0000259" key="7">
    <source>
        <dbReference type="PROSITE" id="PS51900"/>
    </source>
</evidence>
<organism evidence="8">
    <name type="scientific">Enterococcus faecalis</name>
    <name type="common">Streptococcus faecalis</name>
    <dbReference type="NCBI Taxonomy" id="1351"/>
    <lineage>
        <taxon>Bacteria</taxon>
        <taxon>Bacillati</taxon>
        <taxon>Bacillota</taxon>
        <taxon>Bacilli</taxon>
        <taxon>Lactobacillales</taxon>
        <taxon>Enterococcaceae</taxon>
        <taxon>Enterococcus</taxon>
    </lineage>
</organism>
<dbReference type="PROSITE" id="PS51900">
    <property type="entry name" value="CB"/>
    <property type="match status" value="1"/>
</dbReference>
<dbReference type="InterPro" id="IPR004107">
    <property type="entry name" value="Integrase_SAM-like_N"/>
</dbReference>
<dbReference type="Pfam" id="PF02899">
    <property type="entry name" value="Phage_int_SAM_1"/>
    <property type="match status" value="1"/>
</dbReference>
<evidence type="ECO:0000256" key="1">
    <source>
        <dbReference type="ARBA" id="ARBA00008857"/>
    </source>
</evidence>
<dbReference type="InterPro" id="IPR010998">
    <property type="entry name" value="Integrase_recombinase_N"/>
</dbReference>
<proteinExistence type="inferred from homology"/>